<dbReference type="EMBL" id="WNKX01000006">
    <property type="protein sequence ID" value="MTW10972.1"/>
    <property type="molecule type" value="Genomic_DNA"/>
</dbReference>
<dbReference type="PROSITE" id="PS51832">
    <property type="entry name" value="HD_GYP"/>
    <property type="match status" value="1"/>
</dbReference>
<sequence length="405" mass="43900">MIKKITIDQVRQGMYVHALGGSWLNNPFWAPSFAVDSHELVHKLKTCGVKDLQIDLSKGVDVAGEAETAPATAIAEAPPAAEVFRFKKVQATGMVDELHHAARLVKQSKQAISEMFDDVRMGRLQDVQTVMPLVEDIASSVIRNPGALVSLVRLKQADDYTYLHSVAVSAMMVALGKQIGLSDAELRDCGLAGLLHDIGKAVVPLAILNKPGKLTDDEFKAVKQHSLGGYEILVAAGNAPPIALDVCLHHHEKFDGTGYPHGLKGDAISLHARMGAICDVYDAVTSNRPYKAGWCPAESLRRMAEWAKGGHFDPQLFAAFVKCIGIFPVGTLVKLKSGRLAVVVDNSKSLLQPLVRIFYSTKSMSYIPPLSLDLSTAGALDSIAGREDAERWGLKDIDRYWLDAA</sequence>
<reference evidence="2 3" key="1">
    <citation type="submission" date="2019-11" db="EMBL/GenBank/DDBJ databases">
        <title>Type strains purchased from KCTC, JCM and DSMZ.</title>
        <authorList>
            <person name="Lu H."/>
        </authorList>
    </citation>
    <scope>NUCLEOTIDE SEQUENCE [LARGE SCALE GENOMIC DNA]</scope>
    <source>
        <strain evidence="2 3">JCM 31587</strain>
    </source>
</reference>
<dbReference type="AlphaFoldDB" id="A0A6L6QF10"/>
<dbReference type="RefSeq" id="WP_155453921.1">
    <property type="nucleotide sequence ID" value="NZ_WNKX01000006.1"/>
</dbReference>
<protein>
    <submittedName>
        <fullName evidence="2">DUF3391 domain-containing protein</fullName>
    </submittedName>
</protein>
<name>A0A6L6QF10_9BURK</name>
<accession>A0A6L6QF10</accession>
<dbReference type="PANTHER" id="PTHR43155:SF2">
    <property type="entry name" value="CYCLIC DI-GMP PHOSPHODIESTERASE PA4108"/>
    <property type="match status" value="1"/>
</dbReference>
<evidence type="ECO:0000313" key="2">
    <source>
        <dbReference type="EMBL" id="MTW10972.1"/>
    </source>
</evidence>
<dbReference type="InterPro" id="IPR003607">
    <property type="entry name" value="HD/PDEase_dom"/>
</dbReference>
<keyword evidence="3" id="KW-1185">Reference proteome</keyword>
<dbReference type="SMART" id="SM00471">
    <property type="entry name" value="HDc"/>
    <property type="match status" value="1"/>
</dbReference>
<proteinExistence type="predicted"/>
<dbReference type="CDD" id="cd00077">
    <property type="entry name" value="HDc"/>
    <property type="match status" value="1"/>
</dbReference>
<dbReference type="SUPFAM" id="SSF109604">
    <property type="entry name" value="HD-domain/PDEase-like"/>
    <property type="match status" value="1"/>
</dbReference>
<dbReference type="InterPro" id="IPR037522">
    <property type="entry name" value="HD_GYP_dom"/>
</dbReference>
<evidence type="ECO:0000259" key="1">
    <source>
        <dbReference type="PROSITE" id="PS51832"/>
    </source>
</evidence>
<feature type="domain" description="HD-GYP" evidence="1">
    <location>
        <begin position="137"/>
        <end position="336"/>
    </location>
</feature>
<dbReference type="PANTHER" id="PTHR43155">
    <property type="entry name" value="CYCLIC DI-GMP PHOSPHODIESTERASE PA4108-RELATED"/>
    <property type="match status" value="1"/>
</dbReference>
<gene>
    <name evidence="2" type="ORF">GM658_10195</name>
</gene>
<dbReference type="Pfam" id="PF13487">
    <property type="entry name" value="HD_5"/>
    <property type="match status" value="1"/>
</dbReference>
<comment type="caution">
    <text evidence="2">The sequence shown here is derived from an EMBL/GenBank/DDBJ whole genome shotgun (WGS) entry which is preliminary data.</text>
</comment>
<dbReference type="OrthoDB" id="9764808at2"/>
<dbReference type="GO" id="GO:0008081">
    <property type="term" value="F:phosphoric diester hydrolase activity"/>
    <property type="evidence" value="ECO:0007669"/>
    <property type="project" value="UniProtKB-ARBA"/>
</dbReference>
<dbReference type="Pfam" id="PF11871">
    <property type="entry name" value="DUF3391"/>
    <property type="match status" value="1"/>
</dbReference>
<organism evidence="2 3">
    <name type="scientific">Massilia eburnea</name>
    <dbReference type="NCBI Taxonomy" id="1776165"/>
    <lineage>
        <taxon>Bacteria</taxon>
        <taxon>Pseudomonadati</taxon>
        <taxon>Pseudomonadota</taxon>
        <taxon>Betaproteobacteria</taxon>
        <taxon>Burkholderiales</taxon>
        <taxon>Oxalobacteraceae</taxon>
        <taxon>Telluria group</taxon>
        <taxon>Massilia</taxon>
    </lineage>
</organism>
<evidence type="ECO:0000313" key="3">
    <source>
        <dbReference type="Proteomes" id="UP000472320"/>
    </source>
</evidence>
<dbReference type="Gene3D" id="1.10.3210.10">
    <property type="entry name" value="Hypothetical protein af1432"/>
    <property type="match status" value="1"/>
</dbReference>
<dbReference type="Proteomes" id="UP000472320">
    <property type="component" value="Unassembled WGS sequence"/>
</dbReference>
<dbReference type="InterPro" id="IPR021812">
    <property type="entry name" value="DUF3391"/>
</dbReference>